<dbReference type="Pfam" id="PF09974">
    <property type="entry name" value="DUF2209"/>
    <property type="match status" value="1"/>
</dbReference>
<reference evidence="1 2" key="1">
    <citation type="submission" date="2023-07" db="EMBL/GenBank/DDBJ databases">
        <title>Closed genome sequence of Methanosarcinaceae archaeon Am2.</title>
        <authorList>
            <person name="Poehlein A."/>
            <person name="Protasov E."/>
            <person name="Platt K."/>
            <person name="Reeh H."/>
            <person name="Daniel R."/>
            <person name="Brune A."/>
        </authorList>
    </citation>
    <scope>NUCLEOTIDE SEQUENCE [LARGE SCALE GENOMIC DNA]</scope>
    <source>
        <strain evidence="1 2">Am2</strain>
    </source>
</reference>
<evidence type="ECO:0000313" key="2">
    <source>
        <dbReference type="Proteomes" id="UP001304970"/>
    </source>
</evidence>
<organism evidence="1 2">
    <name type="scientific">Methanolapillus ohkumae</name>
    <dbReference type="NCBI Taxonomy" id="3028298"/>
    <lineage>
        <taxon>Archaea</taxon>
        <taxon>Methanobacteriati</taxon>
        <taxon>Methanobacteriota</taxon>
        <taxon>Stenosarchaea group</taxon>
        <taxon>Methanomicrobia</taxon>
        <taxon>Methanosarcinales</taxon>
        <taxon>Methanosarcinaceae</taxon>
        <taxon>Methanolapillus</taxon>
    </lineage>
</organism>
<accession>A0AA96VDZ4</accession>
<dbReference type="EMBL" id="CP131061">
    <property type="protein sequence ID" value="WNY26536.1"/>
    <property type="molecule type" value="Genomic_DNA"/>
</dbReference>
<dbReference type="InterPro" id="IPR014514">
    <property type="entry name" value="UCP021940"/>
</dbReference>
<protein>
    <recommendedName>
        <fullName evidence="3">DUF2209 domain-containing protein</fullName>
    </recommendedName>
</protein>
<name>A0AA96VDZ4_9EURY</name>
<evidence type="ECO:0000313" key="1">
    <source>
        <dbReference type="EMBL" id="WNY26536.1"/>
    </source>
</evidence>
<keyword evidence="2" id="KW-1185">Reference proteome</keyword>
<dbReference type="GeneID" id="89227699"/>
<sequence length="137" mass="15150">MFTAVAVDISGRHKINIGYYPVCSAVSVLMTPSGVEKVHEIQSGAFLLDYAPELSDIVFMIEKTVSKIKEKGPLIVERGDLFNTDIRLCQPLFSSELRFPESIGDKKAMDLAHHVSLSTRNILMKELGIDISPVSNK</sequence>
<proteinExistence type="predicted"/>
<dbReference type="AlphaFoldDB" id="A0AA96VDZ4"/>
<gene>
    <name evidence="1" type="ORF">MsAm2_02990</name>
</gene>
<dbReference type="Proteomes" id="UP001304970">
    <property type="component" value="Chromosome"/>
</dbReference>
<evidence type="ECO:0008006" key="3">
    <source>
        <dbReference type="Google" id="ProtNLM"/>
    </source>
</evidence>
<dbReference type="RefSeq" id="WP_338098061.1">
    <property type="nucleotide sequence ID" value="NZ_CP131061.1"/>
</dbReference>